<sequence>MPVFLHCSPAAIIGSFALSTLAFIPTAQAQQAPAPDTTRRQVLSEVTVTGTAPHFTAPVDGTTITAGRRNELIKPREVNANLVQNNMRQVMARIPGLMVWENDGSGQQINIATRGLSPNRSWEFNVRQNGYDVSADAFGYPEAYYAPPLEAVERIQLLRGGAGLQFGPQFGGLLNYELRRGSRDKKVEIETSNTAGSNGLLNSYNAVGGTVGKVNYYAYYRHRQGDGWRSNNRFRVDDLYGNVRVALSERLTLNAELTYMTNQLQQPGGLTDAQFAQNSRQSTRARNWFSTPWLVPALTLDYKAGERTRVSLKTFGLVAARNSVGFVNGLPALDTVNRRTQQFAARQVDRDDYRNLGAELRLTQDLDFLGRTHTLATGLRAYRATTSRHQRGTGTTGNDLDLTLTGNGLFTNKFDFTTTNAAAFAELLLHAGTRLSFTPGVRYDYLRNTGTGYLGRAANGTENRVADQTSRRNVLLYGLGSEFQVSAATNLYANYSRAFRPVLFGDLVPPATADVIDPNLKDARGYTAEVGYRGTFKNWLRFDVGYFFLNYEDRIGTIRRPVPGGTAGQTQQFRTNLGRTQTHGLEAYAELDLIHSLTGNLNLPHLDLFAALSLLDARYGNLPVTTLTGMGAGTRIVESNLDGKYVENAPRQTLRTGLTFAHKGVSVTGQFSYVDGVYADANNTEEPTANAQTGAIPAYQVADFSATWKLGREGRYRLSGGVNNVFDARYFTRRAGGYPGPGILPADGRTWFAGLGLTL</sequence>
<dbReference type="InterPro" id="IPR037066">
    <property type="entry name" value="Plug_dom_sf"/>
</dbReference>
<keyword evidence="3 8" id="KW-1134">Transmembrane beta strand</keyword>
<comment type="caution">
    <text evidence="13">The sequence shown here is derived from an EMBL/GenBank/DDBJ whole genome shotgun (WGS) entry which is preliminary data.</text>
</comment>
<evidence type="ECO:0000256" key="7">
    <source>
        <dbReference type="ARBA" id="ARBA00023237"/>
    </source>
</evidence>
<evidence type="ECO:0000313" key="13">
    <source>
        <dbReference type="EMBL" id="GGH91693.1"/>
    </source>
</evidence>
<dbReference type="InterPro" id="IPR000531">
    <property type="entry name" value="Beta-barrel_TonB"/>
</dbReference>
<evidence type="ECO:0000256" key="3">
    <source>
        <dbReference type="ARBA" id="ARBA00022452"/>
    </source>
</evidence>
<keyword evidence="2 8" id="KW-0813">Transport</keyword>
<organism evidence="13 14">
    <name type="scientific">Hymenobacter frigidus</name>
    <dbReference type="NCBI Taxonomy" id="1524095"/>
    <lineage>
        <taxon>Bacteria</taxon>
        <taxon>Pseudomonadati</taxon>
        <taxon>Bacteroidota</taxon>
        <taxon>Cytophagia</taxon>
        <taxon>Cytophagales</taxon>
        <taxon>Hymenobacteraceae</taxon>
        <taxon>Hymenobacter</taxon>
    </lineage>
</organism>
<evidence type="ECO:0000256" key="10">
    <source>
        <dbReference type="SAM" id="SignalP"/>
    </source>
</evidence>
<evidence type="ECO:0000256" key="8">
    <source>
        <dbReference type="PROSITE-ProRule" id="PRU01360"/>
    </source>
</evidence>
<comment type="similarity">
    <text evidence="8 9">Belongs to the TonB-dependent receptor family.</text>
</comment>
<dbReference type="InterPro" id="IPR036942">
    <property type="entry name" value="Beta-barrel_TonB_sf"/>
</dbReference>
<dbReference type="PANTHER" id="PTHR30442:SF0">
    <property type="entry name" value="FE(3+) DICITRATE TRANSPORT PROTEIN FECA"/>
    <property type="match status" value="1"/>
</dbReference>
<feature type="chain" id="PRO_5047441154" evidence="10">
    <location>
        <begin position="30"/>
        <end position="759"/>
    </location>
</feature>
<name>A0ABQ2AL57_9BACT</name>
<keyword evidence="7 8" id="KW-0998">Cell outer membrane</keyword>
<protein>
    <submittedName>
        <fullName evidence="13">TonB-dependent receptor</fullName>
    </submittedName>
</protein>
<keyword evidence="10" id="KW-0732">Signal</keyword>
<evidence type="ECO:0000259" key="12">
    <source>
        <dbReference type="Pfam" id="PF07715"/>
    </source>
</evidence>
<gene>
    <name evidence="13" type="primary">fecA</name>
    <name evidence="13" type="ORF">GCM10011495_40360</name>
</gene>
<comment type="subcellular location">
    <subcellularLocation>
        <location evidence="1 8">Cell outer membrane</location>
        <topology evidence="1 8">Multi-pass membrane protein</topology>
    </subcellularLocation>
</comment>
<dbReference type="PROSITE" id="PS52016">
    <property type="entry name" value="TONB_DEPENDENT_REC_3"/>
    <property type="match status" value="1"/>
</dbReference>
<reference evidence="14" key="1">
    <citation type="journal article" date="2019" name="Int. J. Syst. Evol. Microbiol.">
        <title>The Global Catalogue of Microorganisms (GCM) 10K type strain sequencing project: providing services to taxonomists for standard genome sequencing and annotation.</title>
        <authorList>
            <consortium name="The Broad Institute Genomics Platform"/>
            <consortium name="The Broad Institute Genome Sequencing Center for Infectious Disease"/>
            <person name="Wu L."/>
            <person name="Ma J."/>
        </authorList>
    </citation>
    <scope>NUCLEOTIDE SEQUENCE [LARGE SCALE GENOMIC DNA]</scope>
    <source>
        <strain evidence="14">CGMCC 1.14966</strain>
    </source>
</reference>
<dbReference type="Gene3D" id="2.40.170.20">
    <property type="entry name" value="TonB-dependent receptor, beta-barrel domain"/>
    <property type="match status" value="1"/>
</dbReference>
<dbReference type="SUPFAM" id="SSF56935">
    <property type="entry name" value="Porins"/>
    <property type="match status" value="1"/>
</dbReference>
<evidence type="ECO:0000256" key="1">
    <source>
        <dbReference type="ARBA" id="ARBA00004571"/>
    </source>
</evidence>
<evidence type="ECO:0000259" key="11">
    <source>
        <dbReference type="Pfam" id="PF00593"/>
    </source>
</evidence>
<evidence type="ECO:0000256" key="6">
    <source>
        <dbReference type="ARBA" id="ARBA00023136"/>
    </source>
</evidence>
<dbReference type="Gene3D" id="2.170.130.10">
    <property type="entry name" value="TonB-dependent receptor, plug domain"/>
    <property type="match status" value="1"/>
</dbReference>
<dbReference type="InterPro" id="IPR012910">
    <property type="entry name" value="Plug_dom"/>
</dbReference>
<evidence type="ECO:0000256" key="2">
    <source>
        <dbReference type="ARBA" id="ARBA00022448"/>
    </source>
</evidence>
<feature type="domain" description="TonB-dependent receptor-like beta-barrel" evidence="11">
    <location>
        <begin position="280"/>
        <end position="725"/>
    </location>
</feature>
<dbReference type="Pfam" id="PF07715">
    <property type="entry name" value="Plug"/>
    <property type="match status" value="1"/>
</dbReference>
<keyword evidence="5 9" id="KW-0798">TonB box</keyword>
<keyword evidence="14" id="KW-1185">Reference proteome</keyword>
<keyword evidence="6 8" id="KW-0472">Membrane</keyword>
<dbReference type="EMBL" id="BMGY01000082">
    <property type="protein sequence ID" value="GGH91693.1"/>
    <property type="molecule type" value="Genomic_DNA"/>
</dbReference>
<accession>A0ABQ2AL57</accession>
<feature type="signal peptide" evidence="10">
    <location>
        <begin position="1"/>
        <end position="29"/>
    </location>
</feature>
<evidence type="ECO:0000313" key="14">
    <source>
        <dbReference type="Proteomes" id="UP000637774"/>
    </source>
</evidence>
<dbReference type="Proteomes" id="UP000637774">
    <property type="component" value="Unassembled WGS sequence"/>
</dbReference>
<evidence type="ECO:0000256" key="9">
    <source>
        <dbReference type="RuleBase" id="RU003357"/>
    </source>
</evidence>
<feature type="domain" description="TonB-dependent receptor plug" evidence="12">
    <location>
        <begin position="83"/>
        <end position="169"/>
    </location>
</feature>
<evidence type="ECO:0000256" key="4">
    <source>
        <dbReference type="ARBA" id="ARBA00022692"/>
    </source>
</evidence>
<dbReference type="RefSeq" id="WP_188563905.1">
    <property type="nucleotide sequence ID" value="NZ_BMGY01000082.1"/>
</dbReference>
<dbReference type="CDD" id="cd01347">
    <property type="entry name" value="ligand_gated_channel"/>
    <property type="match status" value="1"/>
</dbReference>
<proteinExistence type="inferred from homology"/>
<dbReference type="PANTHER" id="PTHR30442">
    <property type="entry name" value="IRON III DICITRATE TRANSPORT PROTEIN FECA"/>
    <property type="match status" value="1"/>
</dbReference>
<dbReference type="Pfam" id="PF00593">
    <property type="entry name" value="TonB_dep_Rec_b-barrel"/>
    <property type="match status" value="1"/>
</dbReference>
<dbReference type="InterPro" id="IPR039426">
    <property type="entry name" value="TonB-dep_rcpt-like"/>
</dbReference>
<keyword evidence="4 8" id="KW-0812">Transmembrane</keyword>
<keyword evidence="13" id="KW-0675">Receptor</keyword>
<evidence type="ECO:0000256" key="5">
    <source>
        <dbReference type="ARBA" id="ARBA00023077"/>
    </source>
</evidence>